<dbReference type="Gene3D" id="2.60.200.20">
    <property type="match status" value="1"/>
</dbReference>
<dbReference type="SUPFAM" id="SSF49879">
    <property type="entry name" value="SMAD/FHA domain"/>
    <property type="match status" value="1"/>
</dbReference>
<evidence type="ECO:0000259" key="3">
    <source>
        <dbReference type="PROSITE" id="PS50006"/>
    </source>
</evidence>
<feature type="region of interest" description="Disordered" evidence="2">
    <location>
        <begin position="317"/>
        <end position="337"/>
    </location>
</feature>
<dbReference type="RefSeq" id="WP_223092864.1">
    <property type="nucleotide sequence ID" value="NZ_CP061913.1"/>
</dbReference>
<dbReference type="Pfam" id="PF00498">
    <property type="entry name" value="FHA"/>
    <property type="match status" value="1"/>
</dbReference>
<evidence type="ECO:0000256" key="1">
    <source>
        <dbReference type="ARBA" id="ARBA00022553"/>
    </source>
</evidence>
<dbReference type="Proteomes" id="UP001589608">
    <property type="component" value="Unassembled WGS sequence"/>
</dbReference>
<dbReference type="InterPro" id="IPR000253">
    <property type="entry name" value="FHA_dom"/>
</dbReference>
<organism evidence="4 5">
    <name type="scientific">Dactylosporangium vinaceum</name>
    <dbReference type="NCBI Taxonomy" id="53362"/>
    <lineage>
        <taxon>Bacteria</taxon>
        <taxon>Bacillati</taxon>
        <taxon>Actinomycetota</taxon>
        <taxon>Actinomycetes</taxon>
        <taxon>Micromonosporales</taxon>
        <taxon>Micromonosporaceae</taxon>
        <taxon>Dactylosporangium</taxon>
    </lineage>
</organism>
<dbReference type="EMBL" id="JBHMCA010000063">
    <property type="protein sequence ID" value="MFB9449199.1"/>
    <property type="molecule type" value="Genomic_DNA"/>
</dbReference>
<feature type="compositionally biased region" description="Basic and acidic residues" evidence="2">
    <location>
        <begin position="324"/>
        <end position="337"/>
    </location>
</feature>
<accession>A0ABV5MK45</accession>
<evidence type="ECO:0000313" key="4">
    <source>
        <dbReference type="EMBL" id="MFB9449199.1"/>
    </source>
</evidence>
<comment type="caution">
    <text evidence="4">The sequence shown here is derived from an EMBL/GenBank/DDBJ whole genome shotgun (WGS) entry which is preliminary data.</text>
</comment>
<dbReference type="CDD" id="cd00060">
    <property type="entry name" value="FHA"/>
    <property type="match status" value="1"/>
</dbReference>
<keyword evidence="1" id="KW-0597">Phosphoprotein</keyword>
<keyword evidence="5" id="KW-1185">Reference proteome</keyword>
<dbReference type="InterPro" id="IPR008984">
    <property type="entry name" value="SMAD_FHA_dom_sf"/>
</dbReference>
<dbReference type="SMART" id="SM00240">
    <property type="entry name" value="FHA"/>
    <property type="match status" value="1"/>
</dbReference>
<sequence length="405" mass="42413">MTGPDVRYVAGDWLVFAAPARWLLVRPTVDVEQCWRRFEAGAGTDELLYLFGGADLALVLSGAVTDLAVQGTALAEVVDHSGDRRTVGPGRHRVDRPLATIRLYCPGTPPDSAGPWLPLHAGVAPASQIAMALAQLPAEVPAPVQVPAPVEVAIPVPVPAPAEDEAETRRFDAMFGATYQPVRHDEFAAANGAPVLGLADINWALAAPGPAPTPPGPALASPGPAPVAREQGGGLDEELRNTVLRGRPETAAGPTVSAVRCTAGHPNPDTATACRACPAVIAPQSPVVVARPVLGRLLLPDGDAIALDRGVILGRAPGVPDPADPDRPHHVKLRSPDGDISRKHVEIRLDGWRVLVVDLHSSNGTYVARPGERPHRITPGEPVELMPGGGVYLNEDVTIRFEAGQ</sequence>
<feature type="region of interest" description="Disordered" evidence="2">
    <location>
        <begin position="209"/>
        <end position="232"/>
    </location>
</feature>
<reference evidence="4 5" key="1">
    <citation type="submission" date="2024-09" db="EMBL/GenBank/DDBJ databases">
        <authorList>
            <person name="Sun Q."/>
            <person name="Mori K."/>
        </authorList>
    </citation>
    <scope>NUCLEOTIDE SEQUENCE [LARGE SCALE GENOMIC DNA]</scope>
    <source>
        <strain evidence="4 5">JCM 3307</strain>
    </source>
</reference>
<gene>
    <name evidence="4" type="ORF">ACFFTR_39495</name>
</gene>
<evidence type="ECO:0000256" key="2">
    <source>
        <dbReference type="SAM" id="MobiDB-lite"/>
    </source>
</evidence>
<evidence type="ECO:0000313" key="5">
    <source>
        <dbReference type="Proteomes" id="UP001589608"/>
    </source>
</evidence>
<feature type="domain" description="FHA" evidence="3">
    <location>
        <begin position="311"/>
        <end position="367"/>
    </location>
</feature>
<dbReference type="PROSITE" id="PS50006">
    <property type="entry name" value="FHA_DOMAIN"/>
    <property type="match status" value="1"/>
</dbReference>
<feature type="compositionally biased region" description="Low complexity" evidence="2">
    <location>
        <begin position="218"/>
        <end position="228"/>
    </location>
</feature>
<proteinExistence type="predicted"/>
<protein>
    <submittedName>
        <fullName evidence="4">FHA domain-containing protein</fullName>
    </submittedName>
</protein>
<name>A0ABV5MK45_9ACTN</name>